<keyword evidence="4" id="KW-1185">Reference proteome</keyword>
<dbReference type="eggNOG" id="COG2027">
    <property type="taxonomic scope" value="Bacteria"/>
</dbReference>
<accession>K2QMW4</accession>
<keyword evidence="2" id="KW-0378">Hydrolase</keyword>
<dbReference type="PROSITE" id="PS51257">
    <property type="entry name" value="PROKAR_LIPOPROTEIN"/>
    <property type="match status" value="1"/>
</dbReference>
<dbReference type="RefSeq" id="WP_008990773.1">
    <property type="nucleotide sequence ID" value="NZ_AMSG01000003.1"/>
</dbReference>
<evidence type="ECO:0000313" key="3">
    <source>
        <dbReference type="EMBL" id="EKF56177.1"/>
    </source>
</evidence>
<name>K2QMW4_9FLAO</name>
<comment type="similarity">
    <text evidence="1">Belongs to the peptidase S13 family.</text>
</comment>
<dbReference type="EMBL" id="AMSG01000003">
    <property type="protein sequence ID" value="EKF56177.1"/>
    <property type="molecule type" value="Genomic_DNA"/>
</dbReference>
<gene>
    <name evidence="3" type="ORF">I215_04500</name>
</gene>
<reference evidence="3 4" key="1">
    <citation type="journal article" date="2012" name="J. Bacteriol.">
        <title>Genome Sequence of Galbibacter marinum Type Strain ck-I2-15.</title>
        <authorList>
            <person name="Lai Q."/>
            <person name="Li C."/>
            <person name="Shao Z."/>
        </authorList>
    </citation>
    <scope>NUCLEOTIDE SEQUENCE [LARGE SCALE GENOMIC DNA]</scope>
    <source>
        <strain evidence="4">ck-I2-15</strain>
    </source>
</reference>
<dbReference type="PATRIC" id="fig|555500.3.peg.931"/>
<protein>
    <submittedName>
        <fullName evidence="3">Peptidase S13 D-Ala-D-Ala carboxypeptidase C</fullName>
    </submittedName>
</protein>
<dbReference type="Gene3D" id="3.40.710.10">
    <property type="entry name" value="DD-peptidase/beta-lactamase superfamily"/>
    <property type="match status" value="2"/>
</dbReference>
<dbReference type="PANTHER" id="PTHR30023">
    <property type="entry name" value="D-ALANYL-D-ALANINE CARBOXYPEPTIDASE"/>
    <property type="match status" value="1"/>
</dbReference>
<sequence length="420" mass="47765">MKRIILIFITASLVSCSGYKSLTKKVTTQFDNSFFENQFSGLFVYDPISGDTIINYNGDKYFTPASNTKIFTLYAAMSLLPDFLPSIQYTTSDGKMYIRGVGNPAALHPVLQDSSLIEFLKKQQDIHLYYDNLEDTQLGPGWAWDDFDAYYSPERSSLPLFGNIVRLSNRDSLYVSIDSFKNHVKLQRASYRRAIGKNEFYLSTSQKDTIEVPFITDSTVIRKILEHQTGKSITIVDHFPTTEIKTIYGIAADSVYKQLMQVSDNFIAEQLLIMASTTLGDNLSSAKTRQYILENQLNGLAHKPRWVDGSGLSRYNLFTPSSMVYTLKELYEMTPKETLYNIFPTGGESGTLERYFKGDPRPYIHAKTGSLSNNYCLSGYLVADSGKTLIFSFMNNHYRRSSNDLKAKMAQILEFIRDNY</sequence>
<evidence type="ECO:0000256" key="1">
    <source>
        <dbReference type="ARBA" id="ARBA00006096"/>
    </source>
</evidence>
<dbReference type="Proteomes" id="UP000007364">
    <property type="component" value="Unassembled WGS sequence"/>
</dbReference>
<dbReference type="PANTHER" id="PTHR30023:SF0">
    <property type="entry name" value="PENICILLIN-SENSITIVE CARBOXYPEPTIDASE A"/>
    <property type="match status" value="1"/>
</dbReference>
<comment type="caution">
    <text evidence="3">The sequence shown here is derived from an EMBL/GenBank/DDBJ whole genome shotgun (WGS) entry which is preliminary data.</text>
</comment>
<dbReference type="GO" id="GO:0006508">
    <property type="term" value="P:proteolysis"/>
    <property type="evidence" value="ECO:0007669"/>
    <property type="project" value="InterPro"/>
</dbReference>
<dbReference type="OrthoDB" id="9802627at2"/>
<dbReference type="InterPro" id="IPR012338">
    <property type="entry name" value="Beta-lactam/transpept-like"/>
</dbReference>
<evidence type="ECO:0000313" key="4">
    <source>
        <dbReference type="Proteomes" id="UP000007364"/>
    </source>
</evidence>
<dbReference type="STRING" id="555500.I215_04500"/>
<keyword evidence="3" id="KW-0645">Protease</keyword>
<dbReference type="AlphaFoldDB" id="K2QMW4"/>
<dbReference type="Pfam" id="PF02113">
    <property type="entry name" value="Peptidase_S13"/>
    <property type="match status" value="2"/>
</dbReference>
<proteinExistence type="inferred from homology"/>
<dbReference type="SUPFAM" id="SSF56601">
    <property type="entry name" value="beta-lactamase/transpeptidase-like"/>
    <property type="match status" value="1"/>
</dbReference>
<keyword evidence="3" id="KW-0121">Carboxypeptidase</keyword>
<dbReference type="InterPro" id="IPR000667">
    <property type="entry name" value="Peptidase_S13"/>
</dbReference>
<dbReference type="GO" id="GO:0004185">
    <property type="term" value="F:serine-type carboxypeptidase activity"/>
    <property type="evidence" value="ECO:0007669"/>
    <property type="project" value="InterPro"/>
</dbReference>
<dbReference type="GO" id="GO:0000270">
    <property type="term" value="P:peptidoglycan metabolic process"/>
    <property type="evidence" value="ECO:0007669"/>
    <property type="project" value="TreeGrafter"/>
</dbReference>
<organism evidence="3 4">
    <name type="scientific">Galbibacter marinus</name>
    <dbReference type="NCBI Taxonomy" id="555500"/>
    <lineage>
        <taxon>Bacteria</taxon>
        <taxon>Pseudomonadati</taxon>
        <taxon>Bacteroidota</taxon>
        <taxon>Flavobacteriia</taxon>
        <taxon>Flavobacteriales</taxon>
        <taxon>Flavobacteriaceae</taxon>
        <taxon>Galbibacter</taxon>
    </lineage>
</organism>
<dbReference type="PRINTS" id="PR00922">
    <property type="entry name" value="DADACBPTASE3"/>
</dbReference>
<evidence type="ECO:0000256" key="2">
    <source>
        <dbReference type="ARBA" id="ARBA00022801"/>
    </source>
</evidence>